<gene>
    <name evidence="1" type="ORF">RHMOL_Rhmol05G0300800</name>
</gene>
<accession>A0ACC0NW72</accession>
<organism evidence="1 2">
    <name type="scientific">Rhododendron molle</name>
    <name type="common">Chinese azalea</name>
    <name type="synonym">Azalea mollis</name>
    <dbReference type="NCBI Taxonomy" id="49168"/>
    <lineage>
        <taxon>Eukaryota</taxon>
        <taxon>Viridiplantae</taxon>
        <taxon>Streptophyta</taxon>
        <taxon>Embryophyta</taxon>
        <taxon>Tracheophyta</taxon>
        <taxon>Spermatophyta</taxon>
        <taxon>Magnoliopsida</taxon>
        <taxon>eudicotyledons</taxon>
        <taxon>Gunneridae</taxon>
        <taxon>Pentapetalae</taxon>
        <taxon>asterids</taxon>
        <taxon>Ericales</taxon>
        <taxon>Ericaceae</taxon>
        <taxon>Ericoideae</taxon>
        <taxon>Rhodoreae</taxon>
        <taxon>Rhododendron</taxon>
    </lineage>
</organism>
<dbReference type="Proteomes" id="UP001062846">
    <property type="component" value="Chromosome 5"/>
</dbReference>
<evidence type="ECO:0000313" key="1">
    <source>
        <dbReference type="EMBL" id="KAI8557012.1"/>
    </source>
</evidence>
<name>A0ACC0NW72_RHOML</name>
<comment type="caution">
    <text evidence="1">The sequence shown here is derived from an EMBL/GenBank/DDBJ whole genome shotgun (WGS) entry which is preliminary data.</text>
</comment>
<dbReference type="EMBL" id="CM046392">
    <property type="protein sequence ID" value="KAI8557012.1"/>
    <property type="molecule type" value="Genomic_DNA"/>
</dbReference>
<protein>
    <submittedName>
        <fullName evidence="1">Uncharacterized protein</fullName>
    </submittedName>
</protein>
<reference evidence="1" key="1">
    <citation type="submission" date="2022-02" db="EMBL/GenBank/DDBJ databases">
        <title>Plant Genome Project.</title>
        <authorList>
            <person name="Zhang R.-G."/>
        </authorList>
    </citation>
    <scope>NUCLEOTIDE SEQUENCE</scope>
    <source>
        <strain evidence="1">AT1</strain>
    </source>
</reference>
<sequence>MTTHRLPTELTTDILLRLPVKSLLRSKSVCKNWYDLIKSPVFIATHLTQFALNPDHNSTSLLVTSCDSVTGNNGMSLIINDGFTHGPINLDFPFLNRSKNLCIWEFTKKKYFSVVGICHGLVCINLSPFGYPVILCNPLTREFREIPKFEWLLDCDCYVKVKWVGFGFGFHPSARDYKLIQITLCSSPVQEVVIRADLYAMGTDTWREIDVDKVSAFFGETDDFGRIGSFVRIYGSCASAALNGVFYWPARVMPTDEVIVMSFDMGDEVFRRIRTPVWLDWNNETTYEDWNNEPTYESIVQVRRTHKWQFTELKDKLTLIIRPDGTSLDVWVLNEDKSSWTNQFKVGSFPRIARNVGSRGIAEITVVGGTKNGELLVADHKTSGDLVLFSFDPMTLETKDLYFGSVPYPSDIHLYSGTLLQVK</sequence>
<proteinExistence type="predicted"/>
<keyword evidence="2" id="KW-1185">Reference proteome</keyword>
<evidence type="ECO:0000313" key="2">
    <source>
        <dbReference type="Proteomes" id="UP001062846"/>
    </source>
</evidence>